<evidence type="ECO:0000313" key="3">
    <source>
        <dbReference type="Proteomes" id="UP000305131"/>
    </source>
</evidence>
<sequence>MLEGGLCCVVGFEPQPDALARLNAAKGPLETYLPYAIGAGGWQVLHVCQSQGMTSLFEPDPVALAAFPGLAEWGLVISRVALETRPLAAVAEIANLDFLKMDLQGGELAVIETAGGLLDQAVCVQAEVSLIPLYKNQPAFGAIDLALRARGFVPHMLAAMSRRMILPLRRPDRFAAINQIVEADAVYVRNFMVPDAMNAEQLKQLALIAHHVYRSYDLALNCVDRLAARGAVPADAMTRYLAMIPAA</sequence>
<dbReference type="EMBL" id="VAUP01000013">
    <property type="protein sequence ID" value="TLX44200.1"/>
    <property type="molecule type" value="Genomic_DNA"/>
</dbReference>
<gene>
    <name evidence="2" type="ORF">FBQ73_04485</name>
</gene>
<dbReference type="PANTHER" id="PTHR36973:SF4">
    <property type="entry name" value="NODULATION PROTEIN"/>
    <property type="match status" value="1"/>
</dbReference>
<dbReference type="PANTHER" id="PTHR36973">
    <property type="entry name" value="SLL1456 PROTEIN-RELATED"/>
    <property type="match status" value="1"/>
</dbReference>
<feature type="domain" description="Methyltransferase FkbM" evidence="1">
    <location>
        <begin position="4"/>
        <end position="153"/>
    </location>
</feature>
<dbReference type="InterPro" id="IPR006342">
    <property type="entry name" value="FkbM_mtfrase"/>
</dbReference>
<reference evidence="2 3" key="1">
    <citation type="submission" date="2019-05" db="EMBL/GenBank/DDBJ databases">
        <authorList>
            <person name="Zhou X."/>
        </authorList>
    </citation>
    <scope>NUCLEOTIDE SEQUENCE [LARGE SCALE GENOMIC DNA]</scope>
    <source>
        <strain evidence="2 3">DSM 432</strain>
    </source>
</reference>
<keyword evidence="2" id="KW-0489">Methyltransferase</keyword>
<protein>
    <submittedName>
        <fullName evidence="2">FkbM family methyltransferase</fullName>
    </submittedName>
</protein>
<proteinExistence type="predicted"/>
<dbReference type="Pfam" id="PF05050">
    <property type="entry name" value="Methyltransf_21"/>
    <property type="match status" value="1"/>
</dbReference>
<dbReference type="AlphaFoldDB" id="A0A6C1KJ15"/>
<dbReference type="InterPro" id="IPR053188">
    <property type="entry name" value="FkbM_Methyltransferase"/>
</dbReference>
<keyword evidence="2" id="KW-0808">Transferase</keyword>
<comment type="caution">
    <text evidence="2">The sequence shown here is derived from an EMBL/GenBank/DDBJ whole genome shotgun (WGS) entry which is preliminary data.</text>
</comment>
<accession>A0A6C1KJ15</accession>
<dbReference type="OrthoDB" id="292760at2"/>
<name>A0A6C1KJ15_XANAU</name>
<dbReference type="GO" id="GO:0032259">
    <property type="term" value="P:methylation"/>
    <property type="evidence" value="ECO:0007669"/>
    <property type="project" value="UniProtKB-KW"/>
</dbReference>
<dbReference type="InterPro" id="IPR029063">
    <property type="entry name" value="SAM-dependent_MTases_sf"/>
</dbReference>
<dbReference type="SUPFAM" id="SSF53335">
    <property type="entry name" value="S-adenosyl-L-methionine-dependent methyltransferases"/>
    <property type="match status" value="1"/>
</dbReference>
<organism evidence="2 3">
    <name type="scientific">Xanthobacter autotrophicus</name>
    <dbReference type="NCBI Taxonomy" id="280"/>
    <lineage>
        <taxon>Bacteria</taxon>
        <taxon>Pseudomonadati</taxon>
        <taxon>Pseudomonadota</taxon>
        <taxon>Alphaproteobacteria</taxon>
        <taxon>Hyphomicrobiales</taxon>
        <taxon>Xanthobacteraceae</taxon>
        <taxon>Xanthobacter</taxon>
    </lineage>
</organism>
<dbReference type="Gene3D" id="3.40.50.150">
    <property type="entry name" value="Vaccinia Virus protein VP39"/>
    <property type="match status" value="1"/>
</dbReference>
<dbReference type="Proteomes" id="UP000305131">
    <property type="component" value="Unassembled WGS sequence"/>
</dbReference>
<dbReference type="GO" id="GO:0008171">
    <property type="term" value="F:O-methyltransferase activity"/>
    <property type="evidence" value="ECO:0007669"/>
    <property type="project" value="TreeGrafter"/>
</dbReference>
<evidence type="ECO:0000259" key="1">
    <source>
        <dbReference type="Pfam" id="PF05050"/>
    </source>
</evidence>
<evidence type="ECO:0000313" key="2">
    <source>
        <dbReference type="EMBL" id="TLX44200.1"/>
    </source>
</evidence>